<dbReference type="GO" id="GO:0008270">
    <property type="term" value="F:zinc ion binding"/>
    <property type="evidence" value="ECO:0007669"/>
    <property type="project" value="UniProtKB-KW"/>
</dbReference>
<dbReference type="OrthoDB" id="10262564at2759"/>
<dbReference type="InterPro" id="IPR013083">
    <property type="entry name" value="Znf_RING/FYVE/PHD"/>
</dbReference>
<dbReference type="InterPro" id="IPR047506">
    <property type="entry name" value="UBR7-like_UBR-box"/>
</dbReference>
<dbReference type="CDD" id="cd19677">
    <property type="entry name" value="UBR-box_UBR7"/>
    <property type="match status" value="1"/>
</dbReference>
<feature type="compositionally biased region" description="Basic and acidic residues" evidence="16">
    <location>
        <begin position="188"/>
        <end position="201"/>
    </location>
</feature>
<keyword evidence="5" id="KW-0597">Phosphoprotein</keyword>
<evidence type="ECO:0000256" key="12">
    <source>
        <dbReference type="ARBA" id="ARBA00055627"/>
    </source>
</evidence>
<dbReference type="AlphaFoldDB" id="A0A6S7H215"/>
<dbReference type="Proteomes" id="UP001152795">
    <property type="component" value="Unassembled WGS sequence"/>
</dbReference>
<dbReference type="GO" id="GO:0061630">
    <property type="term" value="F:ubiquitin protein ligase activity"/>
    <property type="evidence" value="ECO:0007669"/>
    <property type="project" value="UniProtKB-EC"/>
</dbReference>
<sequence>GYVKRQALYACLTCTPAAPDSDLAGVCLACSLSCHDGHDLVELYTKRNFQCDCGNEKFADFECKLQKNKDAANTLNNYNQNFKGLYCSCHRPYPDPDDEIEDEMIQCISCEDWFHSRHLSNLPPLDGDYTEMICDQCMEKTSFIQAYLPYSLPSQQICTIKKSDTNENVDIEGVKSESVNGDGVSSKIKIDGESSAEKETSPQKAAKRKLSEEADGDQKAETLGETSSKKLCSEDENTEKDQNNCIYQKLLGNVQKKSGCTYWKNGWRAKLCVCQKCKLMYKEQDVEFLMDDSDTIIAYEDRGQSRREQQSSSYDSSLNALNSLGRVQQIEILHGYNDMKTQLTNYLAEFAKEGKTVTKEDIQSFFQKLQEKKNKDSASGNIPHYCR</sequence>
<evidence type="ECO:0000256" key="7">
    <source>
        <dbReference type="ARBA" id="ARBA00022723"/>
    </source>
</evidence>
<accession>A0A6S7H215</accession>
<evidence type="ECO:0000256" key="13">
    <source>
        <dbReference type="ARBA" id="ARBA00071060"/>
    </source>
</evidence>
<dbReference type="Pfam" id="PF02207">
    <property type="entry name" value="zf-UBR"/>
    <property type="match status" value="1"/>
</dbReference>
<feature type="domain" description="UBR-type" evidence="17">
    <location>
        <begin position="1"/>
        <end position="68"/>
    </location>
</feature>
<keyword evidence="18" id="KW-0436">Ligase</keyword>
<keyword evidence="8" id="KW-0863">Zinc-finger</keyword>
<dbReference type="PANTHER" id="PTHR13513">
    <property type="entry name" value="E3 UBIQUITIN-PROTEIN LIGASE UBR7"/>
    <property type="match status" value="1"/>
</dbReference>
<dbReference type="SMART" id="SM00396">
    <property type="entry name" value="ZnF_UBR1"/>
    <property type="match status" value="1"/>
</dbReference>
<evidence type="ECO:0000256" key="4">
    <source>
        <dbReference type="ARBA" id="ARBA00022499"/>
    </source>
</evidence>
<evidence type="ECO:0000256" key="1">
    <source>
        <dbReference type="ARBA" id="ARBA00000900"/>
    </source>
</evidence>
<dbReference type="InterPro" id="IPR011011">
    <property type="entry name" value="Znf_FYVE_PHD"/>
</dbReference>
<keyword evidence="6" id="KW-0808">Transferase</keyword>
<protein>
    <recommendedName>
        <fullName evidence="13">Putative E3 ubiquitin-protein ligase UBR7</fullName>
        <ecNumber evidence="3">2.3.2.27</ecNumber>
    </recommendedName>
    <alternativeName>
        <fullName evidence="14">N-recognin-7</fullName>
    </alternativeName>
    <alternativeName>
        <fullName evidence="15">RING-type E3 ubiquitin transferase UBR7</fullName>
    </alternativeName>
</protein>
<keyword evidence="11" id="KW-0832">Ubl conjugation</keyword>
<evidence type="ECO:0000256" key="8">
    <source>
        <dbReference type="ARBA" id="ARBA00022771"/>
    </source>
</evidence>
<evidence type="ECO:0000256" key="3">
    <source>
        <dbReference type="ARBA" id="ARBA00012483"/>
    </source>
</evidence>
<dbReference type="PROSITE" id="PS51157">
    <property type="entry name" value="ZF_UBR"/>
    <property type="match status" value="1"/>
</dbReference>
<keyword evidence="4" id="KW-1017">Isopeptide bond</keyword>
<keyword evidence="9" id="KW-0833">Ubl conjugation pathway</keyword>
<evidence type="ECO:0000256" key="14">
    <source>
        <dbReference type="ARBA" id="ARBA00078314"/>
    </source>
</evidence>
<evidence type="ECO:0000256" key="15">
    <source>
        <dbReference type="ARBA" id="ARBA00083573"/>
    </source>
</evidence>
<dbReference type="EMBL" id="CACRXK020002939">
    <property type="protein sequence ID" value="CAB3996752.1"/>
    <property type="molecule type" value="Genomic_DNA"/>
</dbReference>
<feature type="region of interest" description="Disordered" evidence="16">
    <location>
        <begin position="171"/>
        <end position="235"/>
    </location>
</feature>
<proteinExistence type="predicted"/>
<name>A0A6S7H215_PARCT</name>
<evidence type="ECO:0000256" key="2">
    <source>
        <dbReference type="ARBA" id="ARBA00004906"/>
    </source>
</evidence>
<comment type="pathway">
    <text evidence="2">Protein modification; protein ubiquitination.</text>
</comment>
<comment type="function">
    <text evidence="12">E3 ubiquitin-protein ligase which is a component of the N-end rule pathway. Recognizes and binds to proteins bearing specific N-terminal residues that are destabilizing according to the N-end rule, leading to their ubiquitination and subsequent degradation.</text>
</comment>
<evidence type="ECO:0000256" key="6">
    <source>
        <dbReference type="ARBA" id="ARBA00022679"/>
    </source>
</evidence>
<keyword evidence="19" id="KW-1185">Reference proteome</keyword>
<comment type="caution">
    <text evidence="18">The sequence shown here is derived from an EMBL/GenBank/DDBJ whole genome shotgun (WGS) entry which is preliminary data.</text>
</comment>
<dbReference type="InterPro" id="IPR003126">
    <property type="entry name" value="Znf_UBR"/>
</dbReference>
<dbReference type="EC" id="2.3.2.27" evidence="3"/>
<evidence type="ECO:0000313" key="18">
    <source>
        <dbReference type="EMBL" id="CAB3996752.1"/>
    </source>
</evidence>
<feature type="non-terminal residue" evidence="18">
    <location>
        <position position="1"/>
    </location>
</feature>
<organism evidence="18 19">
    <name type="scientific">Paramuricea clavata</name>
    <name type="common">Red gorgonian</name>
    <name type="synonym">Violescent sea-whip</name>
    <dbReference type="NCBI Taxonomy" id="317549"/>
    <lineage>
        <taxon>Eukaryota</taxon>
        <taxon>Metazoa</taxon>
        <taxon>Cnidaria</taxon>
        <taxon>Anthozoa</taxon>
        <taxon>Octocorallia</taxon>
        <taxon>Malacalcyonacea</taxon>
        <taxon>Plexauridae</taxon>
        <taxon>Paramuricea</taxon>
    </lineage>
</organism>
<dbReference type="InterPro" id="IPR040204">
    <property type="entry name" value="UBR7"/>
</dbReference>
<evidence type="ECO:0000259" key="17">
    <source>
        <dbReference type="PROSITE" id="PS51157"/>
    </source>
</evidence>
<evidence type="ECO:0000256" key="10">
    <source>
        <dbReference type="ARBA" id="ARBA00022833"/>
    </source>
</evidence>
<keyword evidence="7" id="KW-0479">Metal-binding</keyword>
<dbReference type="GO" id="GO:0016874">
    <property type="term" value="F:ligase activity"/>
    <property type="evidence" value="ECO:0007669"/>
    <property type="project" value="UniProtKB-KW"/>
</dbReference>
<dbReference type="GO" id="GO:0005737">
    <property type="term" value="C:cytoplasm"/>
    <property type="evidence" value="ECO:0007669"/>
    <property type="project" value="TreeGrafter"/>
</dbReference>
<evidence type="ECO:0000256" key="9">
    <source>
        <dbReference type="ARBA" id="ARBA00022786"/>
    </source>
</evidence>
<reference evidence="18" key="1">
    <citation type="submission" date="2020-04" db="EMBL/GenBank/DDBJ databases">
        <authorList>
            <person name="Alioto T."/>
            <person name="Alioto T."/>
            <person name="Gomez Garrido J."/>
        </authorList>
    </citation>
    <scope>NUCLEOTIDE SEQUENCE</scope>
    <source>
        <strain evidence="18">A484AB</strain>
    </source>
</reference>
<keyword evidence="10" id="KW-0862">Zinc</keyword>
<evidence type="ECO:0000256" key="5">
    <source>
        <dbReference type="ARBA" id="ARBA00022553"/>
    </source>
</evidence>
<dbReference type="CDD" id="cd15542">
    <property type="entry name" value="PHD_UBR7"/>
    <property type="match status" value="1"/>
</dbReference>
<dbReference type="Gene3D" id="3.30.40.10">
    <property type="entry name" value="Zinc/RING finger domain, C3HC4 (zinc finger)"/>
    <property type="match status" value="1"/>
</dbReference>
<evidence type="ECO:0000256" key="16">
    <source>
        <dbReference type="SAM" id="MobiDB-lite"/>
    </source>
</evidence>
<dbReference type="FunFam" id="3.30.40.10:FF:000183">
    <property type="entry name" value="putative E3 ubiquitin-protein ligase UBR7"/>
    <property type="match status" value="1"/>
</dbReference>
<evidence type="ECO:0000313" key="19">
    <source>
        <dbReference type="Proteomes" id="UP001152795"/>
    </source>
</evidence>
<feature type="compositionally biased region" description="Basic and acidic residues" evidence="16">
    <location>
        <begin position="209"/>
        <end position="233"/>
    </location>
</feature>
<dbReference type="SUPFAM" id="SSF57903">
    <property type="entry name" value="FYVE/PHD zinc finger"/>
    <property type="match status" value="1"/>
</dbReference>
<dbReference type="PANTHER" id="PTHR13513:SF9">
    <property type="entry name" value="E3 UBIQUITIN-PROTEIN LIGASE UBR7-RELATED"/>
    <property type="match status" value="1"/>
</dbReference>
<gene>
    <name evidence="18" type="ORF">PACLA_8A054479</name>
</gene>
<evidence type="ECO:0000256" key="11">
    <source>
        <dbReference type="ARBA" id="ARBA00022843"/>
    </source>
</evidence>
<comment type="catalytic activity">
    <reaction evidence="1">
        <text>S-ubiquitinyl-[E2 ubiquitin-conjugating enzyme]-L-cysteine + [acceptor protein]-L-lysine = [E2 ubiquitin-conjugating enzyme]-L-cysteine + N(6)-ubiquitinyl-[acceptor protein]-L-lysine.</text>
        <dbReference type="EC" id="2.3.2.27"/>
    </reaction>
</comment>